<keyword evidence="1" id="KW-1185">Reference proteome</keyword>
<dbReference type="Gene3D" id="2.40.50.140">
    <property type="entry name" value="Nucleic acid-binding proteins"/>
    <property type="match status" value="1"/>
</dbReference>
<dbReference type="WBParaSite" id="TREG1_29980.2">
    <property type="protein sequence ID" value="TREG1_29980.2"/>
    <property type="gene ID" value="TREG1_29980"/>
</dbReference>
<accession>A0AA85JML4</accession>
<dbReference type="Proteomes" id="UP000050795">
    <property type="component" value="Unassembled WGS sequence"/>
</dbReference>
<reference evidence="2" key="2">
    <citation type="submission" date="2023-11" db="UniProtKB">
        <authorList>
            <consortium name="WormBaseParasite"/>
        </authorList>
    </citation>
    <scope>IDENTIFICATION</scope>
</reference>
<protein>
    <recommendedName>
        <fullName evidence="3">S1 motif domain-containing protein</fullName>
    </recommendedName>
</protein>
<dbReference type="AlphaFoldDB" id="A0AA85JML4"/>
<sequence length="88" mass="9587">MLNCQLTDVGSAKLKGAAIQFMLSADHCFAPLFHSSVMKISKLRKGRLVSGRIENVTTFGAFCDIGVEENAYIPQHAYPRGGSVVVTW</sequence>
<evidence type="ECO:0000313" key="1">
    <source>
        <dbReference type="Proteomes" id="UP000050795"/>
    </source>
</evidence>
<reference evidence="1" key="1">
    <citation type="submission" date="2022-06" db="EMBL/GenBank/DDBJ databases">
        <authorList>
            <person name="Berger JAMES D."/>
            <person name="Berger JAMES D."/>
        </authorList>
    </citation>
    <scope>NUCLEOTIDE SEQUENCE [LARGE SCALE GENOMIC DNA]</scope>
</reference>
<proteinExistence type="predicted"/>
<organism evidence="1 2">
    <name type="scientific">Trichobilharzia regenti</name>
    <name type="common">Nasal bird schistosome</name>
    <dbReference type="NCBI Taxonomy" id="157069"/>
    <lineage>
        <taxon>Eukaryota</taxon>
        <taxon>Metazoa</taxon>
        <taxon>Spiralia</taxon>
        <taxon>Lophotrochozoa</taxon>
        <taxon>Platyhelminthes</taxon>
        <taxon>Trematoda</taxon>
        <taxon>Digenea</taxon>
        <taxon>Strigeidida</taxon>
        <taxon>Schistosomatoidea</taxon>
        <taxon>Schistosomatidae</taxon>
        <taxon>Trichobilharzia</taxon>
    </lineage>
</organism>
<dbReference type="SUPFAM" id="SSF50249">
    <property type="entry name" value="Nucleic acid-binding proteins"/>
    <property type="match status" value="1"/>
</dbReference>
<dbReference type="InterPro" id="IPR012340">
    <property type="entry name" value="NA-bd_OB-fold"/>
</dbReference>
<name>A0AA85JML4_TRIRE</name>
<evidence type="ECO:0000313" key="2">
    <source>
        <dbReference type="WBParaSite" id="TREG1_29980.2"/>
    </source>
</evidence>
<evidence type="ECO:0008006" key="3">
    <source>
        <dbReference type="Google" id="ProtNLM"/>
    </source>
</evidence>